<keyword evidence="2" id="KW-1185">Reference proteome</keyword>
<evidence type="ECO:0000313" key="1">
    <source>
        <dbReference type="EMBL" id="MCV3216095.1"/>
    </source>
</evidence>
<accession>A0ABT3B3Y9</accession>
<gene>
    <name evidence="1" type="ORF">OGM63_21720</name>
</gene>
<sequence>MLNKASVAQKSQIDSNNAANVANVVIWRVLLIQVDLTNQVGHLLEIVAVPFTLKQNK</sequence>
<dbReference type="EMBL" id="JAOWRF010000309">
    <property type="protein sequence ID" value="MCV3216095.1"/>
    <property type="molecule type" value="Genomic_DNA"/>
</dbReference>
<evidence type="ECO:0000313" key="2">
    <source>
        <dbReference type="Proteomes" id="UP001526143"/>
    </source>
</evidence>
<protein>
    <submittedName>
        <fullName evidence="1">Uncharacterized protein</fullName>
    </submittedName>
</protein>
<dbReference type="RefSeq" id="WP_263747742.1">
    <property type="nucleotide sequence ID" value="NZ_JAOWRF010000309.1"/>
</dbReference>
<proteinExistence type="predicted"/>
<comment type="caution">
    <text evidence="1">The sequence shown here is derived from an EMBL/GenBank/DDBJ whole genome shotgun (WGS) entry which is preliminary data.</text>
</comment>
<organism evidence="1 2">
    <name type="scientific">Plectonema radiosum NIES-515</name>
    <dbReference type="NCBI Taxonomy" id="2986073"/>
    <lineage>
        <taxon>Bacteria</taxon>
        <taxon>Bacillati</taxon>
        <taxon>Cyanobacteriota</taxon>
        <taxon>Cyanophyceae</taxon>
        <taxon>Oscillatoriophycideae</taxon>
        <taxon>Oscillatoriales</taxon>
        <taxon>Microcoleaceae</taxon>
        <taxon>Plectonema</taxon>
    </lineage>
</organism>
<name>A0ABT3B3Y9_9CYAN</name>
<reference evidence="1 2" key="1">
    <citation type="submission" date="2022-10" db="EMBL/GenBank/DDBJ databases">
        <title>Identification of biosynthetic pathway for the production of the potent trypsin inhibitor radiosumin.</title>
        <authorList>
            <person name="Fewer D.P."/>
            <person name="Delbaje E."/>
            <person name="Ouyang X."/>
            <person name="Agostino P.D."/>
            <person name="Wahlsten M."/>
            <person name="Jokela J."/>
            <person name="Permi P."/>
            <person name="Haapaniemi E."/>
            <person name="Koistinen H."/>
        </authorList>
    </citation>
    <scope>NUCLEOTIDE SEQUENCE [LARGE SCALE GENOMIC DNA]</scope>
    <source>
        <strain evidence="1 2">NIES-515</strain>
    </source>
</reference>
<dbReference type="Proteomes" id="UP001526143">
    <property type="component" value="Unassembled WGS sequence"/>
</dbReference>